<proteinExistence type="predicted"/>
<keyword evidence="1" id="KW-0812">Transmembrane</keyword>
<keyword evidence="1" id="KW-0472">Membrane</keyword>
<feature type="transmembrane region" description="Helical" evidence="1">
    <location>
        <begin position="81"/>
        <end position="101"/>
    </location>
</feature>
<feature type="transmembrane region" description="Helical" evidence="1">
    <location>
        <begin position="130"/>
        <end position="153"/>
    </location>
</feature>
<organism evidence="2 3">
    <name type="scientific">Brachybacterium fresconis</name>
    <dbReference type="NCBI Taxonomy" id="173363"/>
    <lineage>
        <taxon>Bacteria</taxon>
        <taxon>Bacillati</taxon>
        <taxon>Actinomycetota</taxon>
        <taxon>Actinomycetes</taxon>
        <taxon>Micrococcales</taxon>
        <taxon>Dermabacteraceae</taxon>
        <taxon>Brachybacterium</taxon>
    </lineage>
</organism>
<comment type="caution">
    <text evidence="2">The sequence shown here is derived from an EMBL/GenBank/DDBJ whole genome shotgun (WGS) entry which is preliminary data.</text>
</comment>
<name>A0ABS4YGD4_9MICO</name>
<feature type="transmembrane region" description="Helical" evidence="1">
    <location>
        <begin position="239"/>
        <end position="260"/>
    </location>
</feature>
<feature type="transmembrane region" description="Helical" evidence="1">
    <location>
        <begin position="165"/>
        <end position="191"/>
    </location>
</feature>
<gene>
    <name evidence="2" type="ORF">JOF44_000746</name>
</gene>
<evidence type="ECO:0000313" key="2">
    <source>
        <dbReference type="EMBL" id="MBP2407843.1"/>
    </source>
</evidence>
<evidence type="ECO:0000256" key="1">
    <source>
        <dbReference type="SAM" id="Phobius"/>
    </source>
</evidence>
<accession>A0ABS4YGD4</accession>
<dbReference type="EMBL" id="JAGIOC010000001">
    <property type="protein sequence ID" value="MBP2407843.1"/>
    <property type="molecule type" value="Genomic_DNA"/>
</dbReference>
<evidence type="ECO:0008006" key="4">
    <source>
        <dbReference type="Google" id="ProtNLM"/>
    </source>
</evidence>
<evidence type="ECO:0000313" key="3">
    <source>
        <dbReference type="Proteomes" id="UP000698222"/>
    </source>
</evidence>
<protein>
    <recommendedName>
        <fullName evidence="4">ABC transporter permease</fullName>
    </recommendedName>
</protein>
<dbReference type="Proteomes" id="UP000698222">
    <property type="component" value="Unassembled WGS sequence"/>
</dbReference>
<dbReference type="RefSeq" id="WP_209887530.1">
    <property type="nucleotide sequence ID" value="NZ_BAAAJV010000033.1"/>
</dbReference>
<keyword evidence="3" id="KW-1185">Reference proteome</keyword>
<feature type="transmembrane region" description="Helical" evidence="1">
    <location>
        <begin position="198"/>
        <end position="219"/>
    </location>
</feature>
<sequence length="267" mass="28108">MNSTTTPLTGDGVGTQRRSAFSTYAAATRAELSKLRSLTAIWYTLAGTIALTVLLSLLFVREAEFTTGPAGTADAVNVLDFGVVALGWSQVGFFLLGVIAATSEYIGGQIRTTLIAVPNRIIQRLAANTALSIMVFAAALLTVVISIGTVLVASGTVIGDLDVALVARIVFSAAGYLTCMALLSAAVGLLIRKTIPAAAILLVYLLIVSPLLQGQNWYFLPDMASYALWYVTIPDAAPPAIVCWLIVVAWTLAAAVPATLRFARRDT</sequence>
<keyword evidence="1" id="KW-1133">Transmembrane helix</keyword>
<feature type="transmembrane region" description="Helical" evidence="1">
    <location>
        <begin position="40"/>
        <end position="61"/>
    </location>
</feature>
<reference evidence="2 3" key="1">
    <citation type="submission" date="2021-03" db="EMBL/GenBank/DDBJ databases">
        <title>Sequencing the genomes of 1000 actinobacteria strains.</title>
        <authorList>
            <person name="Klenk H.-P."/>
        </authorList>
    </citation>
    <scope>NUCLEOTIDE SEQUENCE [LARGE SCALE GENOMIC DNA]</scope>
    <source>
        <strain evidence="2 3">DSM 14564</strain>
    </source>
</reference>